<accession>A0ABS9BHR9</accession>
<evidence type="ECO:0000313" key="1">
    <source>
        <dbReference type="EMBL" id="MCF1715251.1"/>
    </source>
</evidence>
<gene>
    <name evidence="1" type="ORF">L0U88_11495</name>
</gene>
<sequence length="69" mass="8220">MKQFFYLNLVPQIDGYREVHTSDCRFFPTQHNRIPLGEYFSCREAVAAAKNKYLKSDGCYYCCRECHTR</sequence>
<evidence type="ECO:0000313" key="2">
    <source>
        <dbReference type="Proteomes" id="UP001200145"/>
    </source>
</evidence>
<reference evidence="1 2" key="1">
    <citation type="submission" date="2022-01" db="EMBL/GenBank/DDBJ databases">
        <title>Flavihumibacter sp. nov., isolated from sediment of a river.</title>
        <authorList>
            <person name="Liu H."/>
        </authorList>
    </citation>
    <scope>NUCLEOTIDE SEQUENCE [LARGE SCALE GENOMIC DNA]</scope>
    <source>
        <strain evidence="1 2">RY-1</strain>
    </source>
</reference>
<name>A0ABS9BHR9_9BACT</name>
<protein>
    <submittedName>
        <fullName evidence="1">Uncharacterized protein</fullName>
    </submittedName>
</protein>
<keyword evidence="2" id="KW-1185">Reference proteome</keyword>
<dbReference type="EMBL" id="JAKEVY010000003">
    <property type="protein sequence ID" value="MCF1715251.1"/>
    <property type="molecule type" value="Genomic_DNA"/>
</dbReference>
<comment type="caution">
    <text evidence="1">The sequence shown here is derived from an EMBL/GenBank/DDBJ whole genome shotgun (WGS) entry which is preliminary data.</text>
</comment>
<dbReference type="RefSeq" id="WP_234866207.1">
    <property type="nucleotide sequence ID" value="NZ_JAKEVY010000003.1"/>
</dbReference>
<organism evidence="1 2">
    <name type="scientific">Flavihumibacter fluminis</name>
    <dbReference type="NCBI Taxonomy" id="2909236"/>
    <lineage>
        <taxon>Bacteria</taxon>
        <taxon>Pseudomonadati</taxon>
        <taxon>Bacteroidota</taxon>
        <taxon>Chitinophagia</taxon>
        <taxon>Chitinophagales</taxon>
        <taxon>Chitinophagaceae</taxon>
        <taxon>Flavihumibacter</taxon>
    </lineage>
</organism>
<proteinExistence type="predicted"/>
<dbReference type="Proteomes" id="UP001200145">
    <property type="component" value="Unassembled WGS sequence"/>
</dbReference>